<name>A0A848CIL4_9BACT</name>
<evidence type="ECO:0000313" key="2">
    <source>
        <dbReference type="Proteomes" id="UP000522333"/>
    </source>
</evidence>
<evidence type="ECO:0000313" key="1">
    <source>
        <dbReference type="EMBL" id="NME52709.1"/>
    </source>
</evidence>
<dbReference type="RefSeq" id="WP_168936032.1">
    <property type="nucleotide sequence ID" value="NZ_JABAFY010000037.1"/>
</dbReference>
<dbReference type="EMBL" id="JABAFY010000037">
    <property type="protein sequence ID" value="NME52709.1"/>
    <property type="molecule type" value="Genomic_DNA"/>
</dbReference>
<sequence length="685" mass="75324">MAVSPNVDAYMAQTAQQAPSQTAEDTFVREFGNQAFNALRAKYPSIADRVITFKTLASEMDTSTAFGVFIVESGADVAYIPCVMAGGSITSCEMAYDKAADQFFPLTKDNVREILSANAISDAKVLTKSPRVEDTKAIFHNMIRPPVSSNVIMASERAGAASLPDRYKEVLASWLEKERPDVLGKIASFYPVEELAHKLAKSVETPHVKEACLPSFLRLDALAPAVAEKLDARERADLLANGFITKTAEESPVAVVPFSGVTGQHIETELNLTVYSRHTFGDGNIPLDARCISHANRQVKYWPVMRAGAVGINGRGLECKPCLVCGPDILLADGYVALEPPRKVLLHDMCNAVCTEFLDKFGYVFGKDRLGREIGKLGESDWFHPHAIVPARNGFTFLDLEPCFFAKKGSISIQTIGDDIVVSSGNHFEIRITPRIRHGWIMRDNMLAVPAESRFFLSSSELEHGSPFLASPETLKDLFIRTGSRVVVSDNGAGIDITDRSTEKTASFAGRVDAAAWLHETYGMDAGQARKVLDSGQSLVLRKTAFEAGQPMQGFPQPMPQQMPIQLPDQGVMEMPVQGYDRPAFDPSVMEQIAEIQDPELMDTGILATFAQNPDIKILLVDYLPDFISAQDRIGRIVLLLSYQKKELQEFFGTEKYTTLLSSCRKIFITIGDLVTALKQYVNMA</sequence>
<accession>A0A848CIL4</accession>
<reference evidence="1 2" key="1">
    <citation type="submission" date="2020-04" db="EMBL/GenBank/DDBJ databases">
        <authorList>
            <person name="Hitch T.C.A."/>
            <person name="Wylensek D."/>
            <person name="Clavel T."/>
        </authorList>
    </citation>
    <scope>NUCLEOTIDE SEQUENCE [LARGE SCALE GENOMIC DNA]</scope>
    <source>
        <strain evidence="1 2">PG-251-APC-1</strain>
    </source>
</reference>
<comment type="caution">
    <text evidence="1">The sequence shown here is derived from an EMBL/GenBank/DDBJ whole genome shotgun (WGS) entry which is preliminary data.</text>
</comment>
<dbReference type="AlphaFoldDB" id="A0A848CIL4"/>
<dbReference type="Proteomes" id="UP000522333">
    <property type="component" value="Unassembled WGS sequence"/>
</dbReference>
<proteinExistence type="predicted"/>
<gene>
    <name evidence="1" type="ORF">HF854_09315</name>
</gene>
<protein>
    <submittedName>
        <fullName evidence="1">Uncharacterized protein</fullName>
    </submittedName>
</protein>
<organism evidence="1 2">
    <name type="scientific">Desulfovibrio piger</name>
    <dbReference type="NCBI Taxonomy" id="901"/>
    <lineage>
        <taxon>Bacteria</taxon>
        <taxon>Pseudomonadati</taxon>
        <taxon>Thermodesulfobacteriota</taxon>
        <taxon>Desulfovibrionia</taxon>
        <taxon>Desulfovibrionales</taxon>
        <taxon>Desulfovibrionaceae</taxon>
        <taxon>Desulfovibrio</taxon>
    </lineage>
</organism>